<name>A0A9D9DXW8_9BACT</name>
<dbReference type="EMBL" id="JADIMZ010000130">
    <property type="protein sequence ID" value="MBO8433364.1"/>
    <property type="molecule type" value="Genomic_DNA"/>
</dbReference>
<proteinExistence type="predicted"/>
<sequence>MPESKMNLAFKAVSAIPETLEAGTLYVSPSKTILAISESAYFDITGLAKMVKADENNLGGVRTGFTKDGPKYPVKLDESGRAYVEMEGQSASEDVIIDISLIQETTGTVEEEPELVTSLKKYATAANSGASVMPKLFVRETKKVSGGTVSFIYPASFNGNVVEVEGQTIIYPGMLSYTKMNPESGNFNVATTFATIIYAANTFVVTGIKTIAMSESGSASKVLAENGTWVSLPSIRVDSEISDTSSNPVQNKVITAALGDKQGKFCHGGTLQVSSINGNTALSVGSVDAKADYVEVQYTGSSNATFDFNSKFSANWFKDRQDKPQRMMFKNNSSTATVTITTKSNGNFAYGFSEIILGSNSSVEFHVYRTIVSVSYGNNSYGRSNDHDAIIKTASVMELSTSYLDSGTLPSDIQNRMKEAAVPLIMYHPTYHLRYAASYLWNGEIFCISLVDSQKENTRIINAVYDSTGKWQSKTMVPLGVVSGGTGSKFLNDKGQYVSIPEEVRGTALFFHDGIGQSTVDKGLAVKRTALKPNGITPIAGKDVLVDIQTGIIALITSTDLTNVYCSYDNGTMLNINA</sequence>
<reference evidence="1" key="2">
    <citation type="journal article" date="2021" name="PeerJ">
        <title>Extensive microbial diversity within the chicken gut microbiome revealed by metagenomics and culture.</title>
        <authorList>
            <person name="Gilroy R."/>
            <person name="Ravi A."/>
            <person name="Getino M."/>
            <person name="Pursley I."/>
            <person name="Horton D.L."/>
            <person name="Alikhan N.F."/>
            <person name="Baker D."/>
            <person name="Gharbi K."/>
            <person name="Hall N."/>
            <person name="Watson M."/>
            <person name="Adriaenssens E.M."/>
            <person name="Foster-Nyarko E."/>
            <person name="Jarju S."/>
            <person name="Secka A."/>
            <person name="Antonio M."/>
            <person name="Oren A."/>
            <person name="Chaudhuri R.R."/>
            <person name="La Ragione R."/>
            <person name="Hildebrand F."/>
            <person name="Pallen M.J."/>
        </authorList>
    </citation>
    <scope>NUCLEOTIDE SEQUENCE</scope>
    <source>
        <strain evidence="1">2889</strain>
    </source>
</reference>
<dbReference type="AlphaFoldDB" id="A0A9D9DXW8"/>
<protein>
    <submittedName>
        <fullName evidence="1">Uncharacterized protein</fullName>
    </submittedName>
</protein>
<dbReference type="Proteomes" id="UP000823612">
    <property type="component" value="Unassembled WGS sequence"/>
</dbReference>
<reference evidence="1" key="1">
    <citation type="submission" date="2020-10" db="EMBL/GenBank/DDBJ databases">
        <authorList>
            <person name="Gilroy R."/>
        </authorList>
    </citation>
    <scope>NUCLEOTIDE SEQUENCE</scope>
    <source>
        <strain evidence="1">2889</strain>
    </source>
</reference>
<accession>A0A9D9DXW8</accession>
<organism evidence="1 2">
    <name type="scientific">Candidatus Pullibacteroides excrementavium</name>
    <dbReference type="NCBI Taxonomy" id="2840905"/>
    <lineage>
        <taxon>Bacteria</taxon>
        <taxon>Pseudomonadati</taxon>
        <taxon>Bacteroidota</taxon>
        <taxon>Bacteroidia</taxon>
        <taxon>Bacteroidales</taxon>
        <taxon>Candidatus Pullibacteroides</taxon>
    </lineage>
</organism>
<evidence type="ECO:0000313" key="2">
    <source>
        <dbReference type="Proteomes" id="UP000823612"/>
    </source>
</evidence>
<gene>
    <name evidence="1" type="ORF">IAB08_08760</name>
</gene>
<comment type="caution">
    <text evidence="1">The sequence shown here is derived from an EMBL/GenBank/DDBJ whole genome shotgun (WGS) entry which is preliminary data.</text>
</comment>
<evidence type="ECO:0000313" key="1">
    <source>
        <dbReference type="EMBL" id="MBO8433364.1"/>
    </source>
</evidence>